<reference evidence="1" key="1">
    <citation type="journal article" date="2021" name="Mol. Plant Microbe Interact.">
        <title>Complete Genome Sequence of the Plant-Pathogenic Fungus Colletotrichum lupini.</title>
        <authorList>
            <person name="Baroncelli R."/>
            <person name="Pensec F."/>
            <person name="Da Lio D."/>
            <person name="Boufleur T."/>
            <person name="Vicente I."/>
            <person name="Sarrocco S."/>
            <person name="Picot A."/>
            <person name="Baraldi E."/>
            <person name="Sukno S."/>
            <person name="Thon M."/>
            <person name="Le Floch G."/>
        </authorList>
    </citation>
    <scope>NUCLEOTIDE SEQUENCE</scope>
    <source>
        <strain evidence="1">IMI 504893</strain>
    </source>
</reference>
<gene>
    <name evidence="1" type="ORF">CLUP02_10007</name>
</gene>
<dbReference type="EMBL" id="CP019477">
    <property type="protein sequence ID" value="UQC84510.1"/>
    <property type="molecule type" value="Genomic_DNA"/>
</dbReference>
<evidence type="ECO:0000313" key="1">
    <source>
        <dbReference type="EMBL" id="UQC84510.1"/>
    </source>
</evidence>
<evidence type="ECO:0000313" key="2">
    <source>
        <dbReference type="Proteomes" id="UP000830671"/>
    </source>
</evidence>
<dbReference type="GeneID" id="73343993"/>
<protein>
    <submittedName>
        <fullName evidence="1">Uncharacterized protein</fullName>
    </submittedName>
</protein>
<proteinExistence type="predicted"/>
<organism evidence="1 2">
    <name type="scientific">Colletotrichum lupini</name>
    <dbReference type="NCBI Taxonomy" id="145971"/>
    <lineage>
        <taxon>Eukaryota</taxon>
        <taxon>Fungi</taxon>
        <taxon>Dikarya</taxon>
        <taxon>Ascomycota</taxon>
        <taxon>Pezizomycotina</taxon>
        <taxon>Sordariomycetes</taxon>
        <taxon>Hypocreomycetidae</taxon>
        <taxon>Glomerellales</taxon>
        <taxon>Glomerellaceae</taxon>
        <taxon>Colletotrichum</taxon>
        <taxon>Colletotrichum acutatum species complex</taxon>
    </lineage>
</organism>
<dbReference type="AlphaFoldDB" id="A0A9Q8SW27"/>
<dbReference type="Proteomes" id="UP000830671">
    <property type="component" value="Chromosome 5"/>
</dbReference>
<name>A0A9Q8SW27_9PEZI</name>
<dbReference type="KEGG" id="clup:CLUP02_10007"/>
<keyword evidence="2" id="KW-1185">Reference proteome</keyword>
<dbReference type="RefSeq" id="XP_049146127.1">
    <property type="nucleotide sequence ID" value="XM_049288983.1"/>
</dbReference>
<accession>A0A9Q8SW27</accession>
<sequence length="82" mass="9370">MWTQAQEDVRFPSDHVVLPDSKNLSNDASTSCLASSIAPYASDQVCRGRGRCLMLVGSRSRYHHLRRSERMSRYNPGREGWE</sequence>